<evidence type="ECO:0000313" key="2">
    <source>
        <dbReference type="EMBL" id="CAH1103001.1"/>
    </source>
</evidence>
<dbReference type="SUPFAM" id="SSF53098">
    <property type="entry name" value="Ribonuclease H-like"/>
    <property type="match status" value="1"/>
</dbReference>
<gene>
    <name evidence="2" type="ORF">PSYICH_LOCUS3639</name>
</gene>
<proteinExistence type="predicted"/>
<protein>
    <recommendedName>
        <fullName evidence="1">DUF4371 domain-containing protein</fullName>
    </recommendedName>
</protein>
<evidence type="ECO:0000259" key="1">
    <source>
        <dbReference type="Pfam" id="PF14291"/>
    </source>
</evidence>
<dbReference type="InterPro" id="IPR025398">
    <property type="entry name" value="DUF4371"/>
</dbReference>
<dbReference type="PANTHER" id="PTHR45749">
    <property type="match status" value="1"/>
</dbReference>
<evidence type="ECO:0000313" key="3">
    <source>
        <dbReference type="Proteomes" id="UP001153636"/>
    </source>
</evidence>
<keyword evidence="3" id="KW-1185">Reference proteome</keyword>
<name>A0A9P0CRP0_9CUCU</name>
<dbReference type="Proteomes" id="UP001153636">
    <property type="component" value="Chromosome 13"/>
</dbReference>
<dbReference type="EMBL" id="OV651825">
    <property type="protein sequence ID" value="CAH1103001.1"/>
    <property type="molecule type" value="Genomic_DNA"/>
</dbReference>
<reference evidence="2" key="1">
    <citation type="submission" date="2022-01" db="EMBL/GenBank/DDBJ databases">
        <authorList>
            <person name="King R."/>
        </authorList>
    </citation>
    <scope>NUCLEOTIDE SEQUENCE</scope>
</reference>
<dbReference type="Pfam" id="PF14291">
    <property type="entry name" value="DUF4371"/>
    <property type="match status" value="1"/>
</dbReference>
<dbReference type="OrthoDB" id="6427254at2759"/>
<dbReference type="PANTHER" id="PTHR45749:SF28">
    <property type="entry name" value="ZINC FINGER MYM-TYPE PROTEIN 1-LIKE-RELATED"/>
    <property type="match status" value="1"/>
</dbReference>
<dbReference type="InterPro" id="IPR012337">
    <property type="entry name" value="RNaseH-like_sf"/>
</dbReference>
<dbReference type="AlphaFoldDB" id="A0A9P0CRP0"/>
<feature type="domain" description="DUF4371" evidence="1">
    <location>
        <begin position="352"/>
        <end position="466"/>
    </location>
</feature>
<accession>A0A9P0CRP0</accession>
<sequence>MDVYTSFKKYDYILNNKSLLLAEKIIVLLELWNKINKANEQLKQVNATFRERFEKLIHLVVNTWNNSTLEKLMKVSSIELTNEDIDFFNYEQAYVISVRLMKLCDCNCEDLALNLATAFLKYVESNNIIRISVEQIWFIFDVKISLLYKFKEKIKIEDILREMNYEDGIYLIKRFINKKPNLMKIWKYSPKIAMMAIHSFLEKIVTEHKTNLNFFNELLEMYIALSTVTDSLDHLSTKIKQLCEISNLSTLHSFCEYFKNVKNPKLKYCIVEIFIKTLTVYMNELELLKNKQDVENIKSVTSTLAEIFCGLAEYMNQKIKVARECVLTAFSLEPTSERLNFLEILADKSGLQGTSKTVQNDLLDSMLSIAQEQIKLEIQSAEYIAIQVDETTDSSNKTQMTFIVRYILSGIVHERFIKFIIPSGTTAEHLSDVIFKELEILEIHKTPEKLIGQSYDGASTMSGRLGGVQKKNIERYPAANFIHCYAHQLNLILQKAASQNKNVKIFFANLQGFSTFFSRSPKRTAVLDEFVKVRLPRAVPTRWYFNARCVETVFLYQVDILASLEKIIETEEDSNTID</sequence>
<organism evidence="2 3">
    <name type="scientific">Psylliodes chrysocephalus</name>
    <dbReference type="NCBI Taxonomy" id="3402493"/>
    <lineage>
        <taxon>Eukaryota</taxon>
        <taxon>Metazoa</taxon>
        <taxon>Ecdysozoa</taxon>
        <taxon>Arthropoda</taxon>
        <taxon>Hexapoda</taxon>
        <taxon>Insecta</taxon>
        <taxon>Pterygota</taxon>
        <taxon>Neoptera</taxon>
        <taxon>Endopterygota</taxon>
        <taxon>Coleoptera</taxon>
        <taxon>Polyphaga</taxon>
        <taxon>Cucujiformia</taxon>
        <taxon>Chrysomeloidea</taxon>
        <taxon>Chrysomelidae</taxon>
        <taxon>Galerucinae</taxon>
        <taxon>Alticini</taxon>
        <taxon>Psylliodes</taxon>
    </lineage>
</organism>